<dbReference type="RefSeq" id="WP_379874020.1">
    <property type="nucleotide sequence ID" value="NZ_JBHUIP010000001.1"/>
</dbReference>
<dbReference type="PANTHER" id="PTHR43840">
    <property type="entry name" value="MITOCHONDRIAL METAL TRANSPORTER 1-RELATED"/>
    <property type="match status" value="1"/>
</dbReference>
<keyword evidence="7 8" id="KW-0472">Membrane</keyword>
<feature type="transmembrane region" description="Helical" evidence="8">
    <location>
        <begin position="20"/>
        <end position="40"/>
    </location>
</feature>
<dbReference type="PANTHER" id="PTHR43840:SF41">
    <property type="entry name" value="CATION-EFFLUX PUMP FIEF"/>
    <property type="match status" value="1"/>
</dbReference>
<keyword evidence="12" id="KW-1185">Reference proteome</keyword>
<evidence type="ECO:0000256" key="1">
    <source>
        <dbReference type="ARBA" id="ARBA00004141"/>
    </source>
</evidence>
<evidence type="ECO:0000313" key="11">
    <source>
        <dbReference type="EMBL" id="MFD2261364.1"/>
    </source>
</evidence>
<dbReference type="InterPro" id="IPR027470">
    <property type="entry name" value="Cation_efflux_CTD"/>
</dbReference>
<evidence type="ECO:0000256" key="8">
    <source>
        <dbReference type="SAM" id="Phobius"/>
    </source>
</evidence>
<dbReference type="Pfam" id="PF01545">
    <property type="entry name" value="Cation_efflux"/>
    <property type="match status" value="1"/>
</dbReference>
<feature type="domain" description="Cation efflux protein transmembrane" evidence="9">
    <location>
        <begin position="23"/>
        <end position="215"/>
    </location>
</feature>
<evidence type="ECO:0000256" key="3">
    <source>
        <dbReference type="ARBA" id="ARBA00022448"/>
    </source>
</evidence>
<keyword evidence="3" id="KW-0813">Transport</keyword>
<dbReference type="NCBIfam" id="TIGR01297">
    <property type="entry name" value="CDF"/>
    <property type="match status" value="1"/>
</dbReference>
<comment type="caution">
    <text evidence="11">The sequence shown here is derived from an EMBL/GenBank/DDBJ whole genome shotgun (WGS) entry which is preliminary data.</text>
</comment>
<dbReference type="InterPro" id="IPR027469">
    <property type="entry name" value="Cation_efflux_TMD_sf"/>
</dbReference>
<evidence type="ECO:0000256" key="2">
    <source>
        <dbReference type="ARBA" id="ARBA00008114"/>
    </source>
</evidence>
<evidence type="ECO:0000259" key="10">
    <source>
        <dbReference type="Pfam" id="PF16916"/>
    </source>
</evidence>
<organism evidence="11 12">
    <name type="scientific">Lacibacterium aquatile</name>
    <dbReference type="NCBI Taxonomy" id="1168082"/>
    <lineage>
        <taxon>Bacteria</taxon>
        <taxon>Pseudomonadati</taxon>
        <taxon>Pseudomonadota</taxon>
        <taxon>Alphaproteobacteria</taxon>
        <taxon>Rhodospirillales</taxon>
        <taxon>Rhodospirillaceae</taxon>
    </lineage>
</organism>
<sequence length="310" mass="32638">MTTAVRSATLAERNRLTRIAAQASVTVALILVTGNAFAYLQTGSVAVLSALVDSALDVGASLMNAAAIWYSHKPPDAEHRFGHGKVEALAGLGQASLIGGSAVFLLTEAVQRVIAPQTPVSPEVGIAMAAFALIITGGLVAFQSYVMKRTQSVAVAADSLHYRSDLLLNGGVILALSLSHFIGWPYFDPLFACLTGALVLKGAASIVVTSANMLMDRELPEAVHNEIVSLVTATPGVLGVHDIRTRGAGPDTFIQLHLELPDEMKLIDAHVITDDVEARLHAAFPGAHIITHQDPHGVVMKARAGKRELP</sequence>
<dbReference type="Proteomes" id="UP001597295">
    <property type="component" value="Unassembled WGS sequence"/>
</dbReference>
<dbReference type="InterPro" id="IPR002524">
    <property type="entry name" value="Cation_efflux"/>
</dbReference>
<reference evidence="12" key="1">
    <citation type="journal article" date="2019" name="Int. J. Syst. Evol. Microbiol.">
        <title>The Global Catalogue of Microorganisms (GCM) 10K type strain sequencing project: providing services to taxonomists for standard genome sequencing and annotation.</title>
        <authorList>
            <consortium name="The Broad Institute Genomics Platform"/>
            <consortium name="The Broad Institute Genome Sequencing Center for Infectious Disease"/>
            <person name="Wu L."/>
            <person name="Ma J."/>
        </authorList>
    </citation>
    <scope>NUCLEOTIDE SEQUENCE [LARGE SCALE GENOMIC DNA]</scope>
    <source>
        <strain evidence="12">CGMCC 1.19062</strain>
    </source>
</reference>
<comment type="similarity">
    <text evidence="2">Belongs to the cation diffusion facilitator (CDF) transporter (TC 2.A.4) family.</text>
</comment>
<dbReference type="Pfam" id="PF16916">
    <property type="entry name" value="ZT_dimer"/>
    <property type="match status" value="1"/>
</dbReference>
<evidence type="ECO:0000256" key="6">
    <source>
        <dbReference type="ARBA" id="ARBA00022989"/>
    </source>
</evidence>
<dbReference type="InterPro" id="IPR036837">
    <property type="entry name" value="Cation_efflux_CTD_sf"/>
</dbReference>
<evidence type="ECO:0000256" key="5">
    <source>
        <dbReference type="ARBA" id="ARBA00022692"/>
    </source>
</evidence>
<dbReference type="InterPro" id="IPR050291">
    <property type="entry name" value="CDF_Transporter"/>
</dbReference>
<name>A0ABW5DKB0_9PROT</name>
<keyword evidence="6 8" id="KW-1133">Transmembrane helix</keyword>
<gene>
    <name evidence="11" type="ORF">ACFSM5_00595</name>
</gene>
<accession>A0ABW5DKB0</accession>
<evidence type="ECO:0000259" key="9">
    <source>
        <dbReference type="Pfam" id="PF01545"/>
    </source>
</evidence>
<evidence type="ECO:0000313" key="12">
    <source>
        <dbReference type="Proteomes" id="UP001597295"/>
    </source>
</evidence>
<evidence type="ECO:0000256" key="4">
    <source>
        <dbReference type="ARBA" id="ARBA00022475"/>
    </source>
</evidence>
<evidence type="ECO:0000256" key="7">
    <source>
        <dbReference type="ARBA" id="ARBA00023136"/>
    </source>
</evidence>
<keyword evidence="5 8" id="KW-0812">Transmembrane</keyword>
<dbReference type="SUPFAM" id="SSF161111">
    <property type="entry name" value="Cation efflux protein transmembrane domain-like"/>
    <property type="match status" value="1"/>
</dbReference>
<dbReference type="EMBL" id="JBHUIP010000001">
    <property type="protein sequence ID" value="MFD2261364.1"/>
    <property type="molecule type" value="Genomic_DNA"/>
</dbReference>
<dbReference type="SUPFAM" id="SSF160240">
    <property type="entry name" value="Cation efflux protein cytoplasmic domain-like"/>
    <property type="match status" value="1"/>
</dbReference>
<comment type="subcellular location">
    <subcellularLocation>
        <location evidence="1">Membrane</location>
        <topology evidence="1">Multi-pass membrane protein</topology>
    </subcellularLocation>
</comment>
<dbReference type="Gene3D" id="3.30.70.1350">
    <property type="entry name" value="Cation efflux protein, cytoplasmic domain"/>
    <property type="match status" value="1"/>
</dbReference>
<feature type="transmembrane region" description="Helical" evidence="8">
    <location>
        <begin position="126"/>
        <end position="146"/>
    </location>
</feature>
<dbReference type="Gene3D" id="1.20.1510.10">
    <property type="entry name" value="Cation efflux protein transmembrane domain"/>
    <property type="match status" value="1"/>
</dbReference>
<feature type="transmembrane region" description="Helical" evidence="8">
    <location>
        <begin position="166"/>
        <end position="183"/>
    </location>
</feature>
<dbReference type="InterPro" id="IPR058533">
    <property type="entry name" value="Cation_efflux_TM"/>
</dbReference>
<protein>
    <submittedName>
        <fullName evidence="11">Cation diffusion facilitator family transporter</fullName>
    </submittedName>
</protein>
<proteinExistence type="inferred from homology"/>
<feature type="domain" description="Cation efflux protein cytoplasmic" evidence="10">
    <location>
        <begin position="219"/>
        <end position="296"/>
    </location>
</feature>
<keyword evidence="4" id="KW-1003">Cell membrane</keyword>